<dbReference type="InterPro" id="IPR044946">
    <property type="entry name" value="Restrct_endonuc_typeI_TRD_sf"/>
</dbReference>
<dbReference type="GO" id="GO:0003677">
    <property type="term" value="F:DNA binding"/>
    <property type="evidence" value="ECO:0007669"/>
    <property type="project" value="UniProtKB-KW"/>
</dbReference>
<keyword evidence="2" id="KW-0680">Restriction system</keyword>
<dbReference type="RefSeq" id="WP_041037676.1">
    <property type="nucleotide sequence ID" value="NZ_AP013063.1"/>
</dbReference>
<name>A0AAT9F5M1_SERMA</name>
<dbReference type="InterPro" id="IPR052021">
    <property type="entry name" value="Type-I_RS_S_subunit"/>
</dbReference>
<proteinExistence type="inferred from homology"/>
<organism evidence="5">
    <name type="scientific">Serratia marcescens SM39</name>
    <dbReference type="NCBI Taxonomy" id="1334564"/>
    <lineage>
        <taxon>Bacteria</taxon>
        <taxon>Pseudomonadati</taxon>
        <taxon>Pseudomonadota</taxon>
        <taxon>Gammaproteobacteria</taxon>
        <taxon>Enterobacterales</taxon>
        <taxon>Yersiniaceae</taxon>
        <taxon>Serratia</taxon>
    </lineage>
</organism>
<dbReference type="PANTHER" id="PTHR30408">
    <property type="entry name" value="TYPE-1 RESTRICTION ENZYME ECOKI SPECIFICITY PROTEIN"/>
    <property type="match status" value="1"/>
</dbReference>
<reference evidence="5" key="1">
    <citation type="journal article" date="2014" name="Genome Biol. Evol.">
        <title>Genome evolution and plasticity of Serratia marcescens, an important multidrug-resistant nosocomial pathogen.</title>
        <authorList>
            <person name="Iguchi A."/>
            <person name="Nagaya Y."/>
            <person name="Pradel E."/>
            <person name="Ooka T."/>
            <person name="Ogura Y."/>
            <person name="Katsura K."/>
            <person name="Kurokawa K."/>
            <person name="Oshima K."/>
            <person name="Hattori M."/>
            <person name="Parkhill J."/>
            <person name="Sebaihia M."/>
            <person name="Coulthurst S.J."/>
            <person name="Gotoh N."/>
            <person name="Thomson N.R."/>
            <person name="Ewbank J.J."/>
            <person name="Hayashi T."/>
        </authorList>
    </citation>
    <scope>NUCLEOTIDE SEQUENCE</scope>
    <source>
        <strain evidence="5">SM39</strain>
    </source>
</reference>
<dbReference type="REBASE" id="77193">
    <property type="entry name" value="S.SmaSM39ORF4858P"/>
</dbReference>
<evidence type="ECO:0000256" key="2">
    <source>
        <dbReference type="ARBA" id="ARBA00022747"/>
    </source>
</evidence>
<dbReference type="EMBL" id="AP013063">
    <property type="protein sequence ID" value="BAO36762.1"/>
    <property type="molecule type" value="Genomic_DNA"/>
</dbReference>
<keyword evidence="3" id="KW-0238">DNA-binding</keyword>
<evidence type="ECO:0000256" key="3">
    <source>
        <dbReference type="ARBA" id="ARBA00023125"/>
    </source>
</evidence>
<gene>
    <name evidence="5" type="ORF">SM39_4857</name>
</gene>
<dbReference type="Pfam" id="PF01420">
    <property type="entry name" value="Methylase_S"/>
    <property type="match status" value="2"/>
</dbReference>
<dbReference type="AlphaFoldDB" id="A0AAT9F5M1"/>
<evidence type="ECO:0000313" key="5">
    <source>
        <dbReference type="EMBL" id="BAO36762.1"/>
    </source>
</evidence>
<dbReference type="PANTHER" id="PTHR30408:SF13">
    <property type="entry name" value="TYPE I RESTRICTION ENZYME HINDI SPECIFICITY SUBUNIT"/>
    <property type="match status" value="1"/>
</dbReference>
<protein>
    <submittedName>
        <fullName evidence="5">Type I restriction system specificity protein</fullName>
    </submittedName>
</protein>
<feature type="domain" description="Type I restriction modification DNA specificity" evidence="4">
    <location>
        <begin position="3"/>
        <end position="188"/>
    </location>
</feature>
<dbReference type="GO" id="GO:0009307">
    <property type="term" value="P:DNA restriction-modification system"/>
    <property type="evidence" value="ECO:0007669"/>
    <property type="project" value="UniProtKB-KW"/>
</dbReference>
<accession>A0AAT9F5M1</accession>
<dbReference type="InterPro" id="IPR000055">
    <property type="entry name" value="Restrct_endonuc_typeI_TRD"/>
</dbReference>
<dbReference type="SUPFAM" id="SSF116734">
    <property type="entry name" value="DNA methylase specificity domain"/>
    <property type="match status" value="2"/>
</dbReference>
<comment type="similarity">
    <text evidence="1">Belongs to the type-I restriction system S methylase family.</text>
</comment>
<dbReference type="KEGG" id="smar:SM39_4857"/>
<feature type="domain" description="Type I restriction modification DNA specificity" evidence="4">
    <location>
        <begin position="243"/>
        <end position="384"/>
    </location>
</feature>
<dbReference type="CDD" id="cd17278">
    <property type="entry name" value="RMtype1_S_LdeBORF1052P-TRD2-CR2"/>
    <property type="match status" value="1"/>
</dbReference>
<evidence type="ECO:0000256" key="1">
    <source>
        <dbReference type="ARBA" id="ARBA00010923"/>
    </source>
</evidence>
<evidence type="ECO:0000259" key="4">
    <source>
        <dbReference type="Pfam" id="PF01420"/>
    </source>
</evidence>
<sequence>MASEWQDTTLGGLFKVIHGFAFKGEYFTEEPQKTILVTPGNFAIGGGFQDEKRKYYNGPVPENYVLEPGQIVVTMTDLSKESDTLGYAARIPNDSNIWLHNQRVGLLKFKPEIPTSPRFIEYLLRTHEYRSWIVGSATGTTVKHTSPGRIENFATRIPPIEEQRSIAHILGTLDDKIELNRRSNETLEGMVSALFKAWFVDFEPVRAKMEGRWQRGLSLPNLPAYLYDLFPDRLVDSELGQIPEGWTIGSFSDVVEIIGGGTPKTSVSEYWDGDIPWFSVVDTPASSDVFVVKTGKSITQTGLNESSARLINKGTTIISARGTVGNLAIAGCDMTFNQSCYALRGKNGSGNYFVFLSTKRMVEQLKAMSHGSVFSTITRQTFDAVLSVVPPESLLQQFERNAAGLFDAILGNVSDSRTLAQLRDTLLPKLISGELRVSDTEHIVGA</sequence>
<dbReference type="CDD" id="cd17243">
    <property type="entry name" value="RMtype1_S_AchA6I-TRD2-CR2_like"/>
    <property type="match status" value="1"/>
</dbReference>
<dbReference type="Gene3D" id="3.90.220.20">
    <property type="entry name" value="DNA methylase specificity domains"/>
    <property type="match status" value="2"/>
</dbReference>